<protein>
    <recommendedName>
        <fullName evidence="3">Helix-turn-helix domain-containing protein</fullName>
    </recommendedName>
</protein>
<reference evidence="1 2" key="1">
    <citation type="journal article" date="2023" name="Commun. Biol.">
        <title>Reorganization of the ancestral sex-determining regions during the evolution of trioecy in Pleodorina starrii.</title>
        <authorList>
            <person name="Takahashi K."/>
            <person name="Suzuki S."/>
            <person name="Kawai-Toyooka H."/>
            <person name="Yamamoto K."/>
            <person name="Hamaji T."/>
            <person name="Ootsuki R."/>
            <person name="Yamaguchi H."/>
            <person name="Kawachi M."/>
            <person name="Higashiyama T."/>
            <person name="Nozaki H."/>
        </authorList>
    </citation>
    <scope>NUCLEOTIDE SEQUENCE [LARGE SCALE GENOMIC DNA]</scope>
    <source>
        <strain evidence="1 2">NIES-4479</strain>
    </source>
</reference>
<evidence type="ECO:0000313" key="2">
    <source>
        <dbReference type="Proteomes" id="UP001165080"/>
    </source>
</evidence>
<dbReference type="AlphaFoldDB" id="A0A9W6C2U6"/>
<evidence type="ECO:0008006" key="3">
    <source>
        <dbReference type="Google" id="ProtNLM"/>
    </source>
</evidence>
<organism evidence="1 2">
    <name type="scientific">Pleodorina starrii</name>
    <dbReference type="NCBI Taxonomy" id="330485"/>
    <lineage>
        <taxon>Eukaryota</taxon>
        <taxon>Viridiplantae</taxon>
        <taxon>Chlorophyta</taxon>
        <taxon>core chlorophytes</taxon>
        <taxon>Chlorophyceae</taxon>
        <taxon>CS clade</taxon>
        <taxon>Chlamydomonadales</taxon>
        <taxon>Volvocaceae</taxon>
        <taxon>Pleodorina</taxon>
    </lineage>
</organism>
<dbReference type="EMBL" id="BRXU01000078">
    <property type="protein sequence ID" value="GLC62949.1"/>
    <property type="molecule type" value="Genomic_DNA"/>
</dbReference>
<gene>
    <name evidence="1" type="primary">PLESTB004096</name>
    <name evidence="1" type="ORF">PLESTB_001963500</name>
</gene>
<keyword evidence="2" id="KW-1185">Reference proteome</keyword>
<comment type="caution">
    <text evidence="1">The sequence shown here is derived from an EMBL/GenBank/DDBJ whole genome shotgun (WGS) entry which is preliminary data.</text>
</comment>
<dbReference type="Proteomes" id="UP001165080">
    <property type="component" value="Unassembled WGS sequence"/>
</dbReference>
<evidence type="ECO:0000313" key="1">
    <source>
        <dbReference type="EMBL" id="GLC62949.1"/>
    </source>
</evidence>
<sequence>MAARHYERANKEPGKRNGPLGGVALEVLALFANLVNFKSGRLDPSLDYITDKLCRSRDAVVRALKALRDHGFLDWLRRFEPAPNEGRGPQVRQLRRMMNKQVVRIAPLWKRSM</sequence>
<name>A0A9W6C2U6_9CHLO</name>
<proteinExistence type="predicted"/>
<accession>A0A9W6C2U6</accession>